<dbReference type="AlphaFoldDB" id="A0A2T6BCK1"/>
<dbReference type="NCBIfam" id="TIGR00341">
    <property type="entry name" value="TIGR00341 family protein"/>
    <property type="match status" value="1"/>
</dbReference>
<dbReference type="RefSeq" id="WP_108025625.1">
    <property type="nucleotide sequence ID" value="NZ_QBKR01000026.1"/>
</dbReference>
<keyword evidence="1" id="KW-0472">Membrane</keyword>
<gene>
    <name evidence="2" type="ORF">C8P63_12644</name>
</gene>
<dbReference type="PANTHER" id="PTHR20992">
    <property type="entry name" value="AT15442P-RELATED"/>
    <property type="match status" value="1"/>
</dbReference>
<name>A0A2T6BCK1_9BACL</name>
<feature type="transmembrane region" description="Helical" evidence="1">
    <location>
        <begin position="173"/>
        <end position="195"/>
    </location>
</feature>
<keyword evidence="3" id="KW-1185">Reference proteome</keyword>
<feature type="transmembrane region" description="Helical" evidence="1">
    <location>
        <begin position="144"/>
        <end position="166"/>
    </location>
</feature>
<dbReference type="PANTHER" id="PTHR20992:SF9">
    <property type="entry name" value="AT15442P-RELATED"/>
    <property type="match status" value="1"/>
</dbReference>
<comment type="caution">
    <text evidence="2">The sequence shown here is derived from an EMBL/GenBank/DDBJ whole genome shotgun (WGS) entry which is preliminary data.</text>
</comment>
<feature type="transmembrane region" description="Helical" evidence="1">
    <location>
        <begin position="272"/>
        <end position="291"/>
    </location>
</feature>
<evidence type="ECO:0000313" key="3">
    <source>
        <dbReference type="Proteomes" id="UP000244240"/>
    </source>
</evidence>
<dbReference type="EMBL" id="QBKR01000026">
    <property type="protein sequence ID" value="PTX53756.1"/>
    <property type="molecule type" value="Genomic_DNA"/>
</dbReference>
<dbReference type="Proteomes" id="UP000244240">
    <property type="component" value="Unassembled WGS sequence"/>
</dbReference>
<evidence type="ECO:0000256" key="1">
    <source>
        <dbReference type="SAM" id="Phobius"/>
    </source>
</evidence>
<reference evidence="2 3" key="1">
    <citation type="submission" date="2018-04" db="EMBL/GenBank/DDBJ databases">
        <title>Genomic Encyclopedia of Archaeal and Bacterial Type Strains, Phase II (KMG-II): from individual species to whole genera.</title>
        <authorList>
            <person name="Goeker M."/>
        </authorList>
    </citation>
    <scope>NUCLEOTIDE SEQUENCE [LARGE SCALE GENOMIC DNA]</scope>
    <source>
        <strain evidence="2 3">DSM 45787</strain>
    </source>
</reference>
<feature type="transmembrane region" description="Helical" evidence="1">
    <location>
        <begin position="240"/>
        <end position="260"/>
    </location>
</feature>
<proteinExistence type="predicted"/>
<keyword evidence="1" id="KW-1133">Transmembrane helix</keyword>
<feature type="transmembrane region" description="Helical" evidence="1">
    <location>
        <begin position="121"/>
        <end position="138"/>
    </location>
</feature>
<sequence length="333" mass="36986">MELQLVEVYCPNEHFSMIDRELKKLDHVSYWVTSETRETRLIRILVKTGQAEAILNYLEGMMKEENFHVLLFPVQTYLSPEEKKEKEEEEERETEEDQELVRASRQELYSVVQDAARMSKGYIWFVALSSLVSVIGILKNSPATVIGAMVIAPLINPTISLSFAAVLGDIRLVFRLAGTILFGITVPILVAVLFGTFTDVPVYSTELMSRTNIEMIDIIAALASGAAGALSFLKRRPGVLVGVMVAVALVPPASVLGIALGSGLPDMALTPFLLLLVNLNSIFLSGILFFWSSGIQPTRWREIKRANTSRKYSLLFFGLSCLFLILAILGVRR</sequence>
<protein>
    <submittedName>
        <fullName evidence="2">Putative hydrophobic protein (TIGR00341 family)</fullName>
    </submittedName>
</protein>
<evidence type="ECO:0000313" key="2">
    <source>
        <dbReference type="EMBL" id="PTX53756.1"/>
    </source>
</evidence>
<dbReference type="InterPro" id="IPR005240">
    <property type="entry name" value="DUF389"/>
</dbReference>
<dbReference type="Pfam" id="PF04087">
    <property type="entry name" value="DUF389"/>
    <property type="match status" value="1"/>
</dbReference>
<dbReference type="OrthoDB" id="9790659at2"/>
<accession>A0A2T6BCK1</accession>
<keyword evidence="1" id="KW-0812">Transmembrane</keyword>
<organism evidence="2 3">
    <name type="scientific">Melghirimyces profundicolus</name>
    <dbReference type="NCBI Taxonomy" id="1242148"/>
    <lineage>
        <taxon>Bacteria</taxon>
        <taxon>Bacillati</taxon>
        <taxon>Bacillota</taxon>
        <taxon>Bacilli</taxon>
        <taxon>Bacillales</taxon>
        <taxon>Thermoactinomycetaceae</taxon>
        <taxon>Melghirimyces</taxon>
    </lineage>
</organism>
<feature type="transmembrane region" description="Helical" evidence="1">
    <location>
        <begin position="215"/>
        <end position="233"/>
    </location>
</feature>
<feature type="transmembrane region" description="Helical" evidence="1">
    <location>
        <begin position="312"/>
        <end position="331"/>
    </location>
</feature>